<reference evidence="4" key="1">
    <citation type="submission" date="2017-09" db="EMBL/GenBank/DDBJ databases">
        <title>Depth-based differentiation of microbial function through sediment-hosted aquifers and enrichment of novel symbionts in the deep terrestrial subsurface.</title>
        <authorList>
            <person name="Probst A.J."/>
            <person name="Ladd B."/>
            <person name="Jarett J.K."/>
            <person name="Geller-Mcgrath D.E."/>
            <person name="Sieber C.M.K."/>
            <person name="Emerson J.B."/>
            <person name="Anantharaman K."/>
            <person name="Thomas B.C."/>
            <person name="Malmstrom R."/>
            <person name="Stieglmeier M."/>
            <person name="Klingl A."/>
            <person name="Woyke T."/>
            <person name="Ryan C.M."/>
            <person name="Banfield J.F."/>
        </authorList>
    </citation>
    <scope>NUCLEOTIDE SEQUENCE [LARGE SCALE GENOMIC DNA]</scope>
</reference>
<gene>
    <name evidence="3" type="ORF">COU90_04405</name>
</gene>
<organism evidence="3 4">
    <name type="scientific">Candidatus Ryanbacteria bacterium CG10_big_fil_rev_8_21_14_0_10_43_42</name>
    <dbReference type="NCBI Taxonomy" id="1974864"/>
    <lineage>
        <taxon>Bacteria</taxon>
        <taxon>Candidatus Ryaniibacteriota</taxon>
    </lineage>
</organism>
<dbReference type="Gene3D" id="2.40.30.170">
    <property type="match status" value="1"/>
</dbReference>
<feature type="domain" description="CzcB-like barrel-sandwich hybrid" evidence="2">
    <location>
        <begin position="78"/>
        <end position="385"/>
    </location>
</feature>
<protein>
    <recommendedName>
        <fullName evidence="2">CzcB-like barrel-sandwich hybrid domain-containing protein</fullName>
    </recommendedName>
</protein>
<dbReference type="GO" id="GO:0015562">
    <property type="term" value="F:efflux transmembrane transporter activity"/>
    <property type="evidence" value="ECO:0007669"/>
    <property type="project" value="TreeGrafter"/>
</dbReference>
<dbReference type="AlphaFoldDB" id="A0A2M8KW26"/>
<dbReference type="Pfam" id="PF25973">
    <property type="entry name" value="BSH_CzcB"/>
    <property type="match status" value="1"/>
</dbReference>
<dbReference type="Gene3D" id="1.10.287.470">
    <property type="entry name" value="Helix hairpin bin"/>
    <property type="match status" value="2"/>
</dbReference>
<keyword evidence="1" id="KW-0472">Membrane</keyword>
<dbReference type="InterPro" id="IPR058647">
    <property type="entry name" value="BSH_CzcB-like"/>
</dbReference>
<feature type="transmembrane region" description="Helical" evidence="1">
    <location>
        <begin position="12"/>
        <end position="34"/>
    </location>
</feature>
<evidence type="ECO:0000313" key="3">
    <source>
        <dbReference type="EMBL" id="PJE64083.1"/>
    </source>
</evidence>
<name>A0A2M8KW26_9BACT</name>
<dbReference type="GO" id="GO:1990281">
    <property type="term" value="C:efflux pump complex"/>
    <property type="evidence" value="ECO:0007669"/>
    <property type="project" value="TreeGrafter"/>
</dbReference>
<keyword evidence="1" id="KW-1133">Transmembrane helix</keyword>
<dbReference type="EMBL" id="PFEF01000010">
    <property type="protein sequence ID" value="PJE64083.1"/>
    <property type="molecule type" value="Genomic_DNA"/>
</dbReference>
<dbReference type="Proteomes" id="UP000229098">
    <property type="component" value="Unassembled WGS sequence"/>
</dbReference>
<sequence>MITMIKNIYITHARIMILVAFLCIGFGAGLIVFLPDGNDFSEDVPKEEQFVTVASVRDLSLAKEPLPLLGTVKSEAEASIRTQAQGEVVRVFVDLGDMVRAGAVLAEIENSSQRAAVLSAEGAVAAAEAALLKAKRGIRGEQQSILEIEFTNAENNLFEAKNAAINTLNSSFIASDNIIRNTVDQLYENPRTNPRLIFLVKNFQLETDLESKRMQTEMILTDWEASLQSISSDDDIFLFIDQAEKNLNTIRTFLDDVASAVNGVAPSSNLTQLTIDSWKAGIGGARTTIGGSLASVSGVRTRLEGSNASFEVARKRLEEGMTGTREEDIQSGEAFLTQMIGSLRGAEANLGKTIIRSPIAGTVTQFDIERGDFVSSFEPVAVVSNESALEVIVFITEDERSDIDIGSPARIEGSISGIVSSIAPALDVRTRKIKVSIAITDTDTHFTSGQSVRVDVERIARGSELKDVNTIIIPVTALKVHSEDVVVFTVDESGRLVAHPVRQGSLVGRSIIIKEGLTPDMEIVIDARGIEEGEYVIISQKTY</sequence>
<dbReference type="SUPFAM" id="SSF111369">
    <property type="entry name" value="HlyD-like secretion proteins"/>
    <property type="match status" value="2"/>
</dbReference>
<dbReference type="Gene3D" id="2.40.420.20">
    <property type="match status" value="1"/>
</dbReference>
<accession>A0A2M8KW26</accession>
<dbReference type="PANTHER" id="PTHR30469:SF15">
    <property type="entry name" value="HLYD FAMILY OF SECRETION PROTEINS"/>
    <property type="match status" value="1"/>
</dbReference>
<dbReference type="PANTHER" id="PTHR30469">
    <property type="entry name" value="MULTIDRUG RESISTANCE PROTEIN MDTA"/>
    <property type="match status" value="1"/>
</dbReference>
<proteinExistence type="predicted"/>
<comment type="caution">
    <text evidence="3">The sequence shown here is derived from an EMBL/GenBank/DDBJ whole genome shotgun (WGS) entry which is preliminary data.</text>
</comment>
<dbReference type="Gene3D" id="2.40.50.100">
    <property type="match status" value="2"/>
</dbReference>
<keyword evidence="1" id="KW-0812">Transmembrane</keyword>
<evidence type="ECO:0000259" key="2">
    <source>
        <dbReference type="Pfam" id="PF25973"/>
    </source>
</evidence>
<evidence type="ECO:0000256" key="1">
    <source>
        <dbReference type="SAM" id="Phobius"/>
    </source>
</evidence>
<evidence type="ECO:0000313" key="4">
    <source>
        <dbReference type="Proteomes" id="UP000229098"/>
    </source>
</evidence>